<accession>A0A2R5GLK0</accession>
<feature type="transmembrane region" description="Helical" evidence="2">
    <location>
        <begin position="223"/>
        <end position="247"/>
    </location>
</feature>
<feature type="transmembrane region" description="Helical" evidence="2">
    <location>
        <begin position="192"/>
        <end position="211"/>
    </location>
</feature>
<dbReference type="InParanoid" id="A0A2R5GLK0"/>
<feature type="transmembrane region" description="Helical" evidence="2">
    <location>
        <begin position="365"/>
        <end position="382"/>
    </location>
</feature>
<name>A0A2R5GLK0_9STRA</name>
<protein>
    <submittedName>
        <fullName evidence="3">Transmembrane protein 185B</fullName>
    </submittedName>
</protein>
<gene>
    <name evidence="3" type="ORF">FCC1311_074102</name>
</gene>
<dbReference type="EMBL" id="BEYU01000092">
    <property type="protein sequence ID" value="GBG31189.1"/>
    <property type="molecule type" value="Genomic_DNA"/>
</dbReference>
<feature type="transmembrane region" description="Helical" evidence="2">
    <location>
        <begin position="259"/>
        <end position="281"/>
    </location>
</feature>
<dbReference type="OrthoDB" id="10258440at2759"/>
<feature type="transmembrane region" description="Helical" evidence="2">
    <location>
        <begin position="101"/>
        <end position="125"/>
    </location>
</feature>
<dbReference type="Proteomes" id="UP000241890">
    <property type="component" value="Unassembled WGS sequence"/>
</dbReference>
<keyword evidence="4" id="KW-1185">Reference proteome</keyword>
<organism evidence="3 4">
    <name type="scientific">Hondaea fermentalgiana</name>
    <dbReference type="NCBI Taxonomy" id="2315210"/>
    <lineage>
        <taxon>Eukaryota</taxon>
        <taxon>Sar</taxon>
        <taxon>Stramenopiles</taxon>
        <taxon>Bigyra</taxon>
        <taxon>Labyrinthulomycetes</taxon>
        <taxon>Thraustochytrida</taxon>
        <taxon>Thraustochytriidae</taxon>
        <taxon>Hondaea</taxon>
    </lineage>
</organism>
<evidence type="ECO:0000256" key="1">
    <source>
        <dbReference type="SAM" id="MobiDB-lite"/>
    </source>
</evidence>
<keyword evidence="2 3" id="KW-0812">Transmembrane</keyword>
<feature type="transmembrane region" description="Helical" evidence="2">
    <location>
        <begin position="131"/>
        <end position="159"/>
    </location>
</feature>
<dbReference type="PANTHER" id="PTHR13568">
    <property type="entry name" value="FAM11A, B PROTEIN"/>
    <property type="match status" value="1"/>
</dbReference>
<comment type="caution">
    <text evidence="3">The sequence shown here is derived from an EMBL/GenBank/DDBJ whole genome shotgun (WGS) entry which is preliminary data.</text>
</comment>
<proteinExistence type="predicted"/>
<evidence type="ECO:0000256" key="2">
    <source>
        <dbReference type="SAM" id="Phobius"/>
    </source>
</evidence>
<keyword evidence="2" id="KW-0472">Membrane</keyword>
<dbReference type="InterPro" id="IPR019396">
    <property type="entry name" value="TM_Fragile-X-F-assoc"/>
</dbReference>
<dbReference type="Pfam" id="PF10269">
    <property type="entry name" value="Tmemb_185A"/>
    <property type="match status" value="1"/>
</dbReference>
<evidence type="ECO:0000313" key="3">
    <source>
        <dbReference type="EMBL" id="GBG31189.1"/>
    </source>
</evidence>
<reference evidence="3 4" key="1">
    <citation type="submission" date="2017-12" db="EMBL/GenBank/DDBJ databases">
        <title>Sequencing, de novo assembly and annotation of complete genome of a new Thraustochytrid species, strain FCC1311.</title>
        <authorList>
            <person name="Sedici K."/>
            <person name="Godart F."/>
            <person name="Aiese Cigliano R."/>
            <person name="Sanseverino W."/>
            <person name="Barakat M."/>
            <person name="Ortet P."/>
            <person name="Marechal E."/>
            <person name="Cagnac O."/>
            <person name="Amato A."/>
        </authorList>
    </citation>
    <scope>NUCLEOTIDE SEQUENCE [LARGE SCALE GENOMIC DNA]</scope>
</reference>
<feature type="compositionally biased region" description="Basic and acidic residues" evidence="1">
    <location>
        <begin position="443"/>
        <end position="453"/>
    </location>
</feature>
<feature type="region of interest" description="Disordered" evidence="1">
    <location>
        <begin position="412"/>
        <end position="463"/>
    </location>
</feature>
<feature type="transmembrane region" description="Helical" evidence="2">
    <location>
        <begin position="287"/>
        <end position="312"/>
    </location>
</feature>
<dbReference type="PANTHER" id="PTHR13568:SF9">
    <property type="entry name" value="TRANSMEMBRANE PROTEIN 203"/>
    <property type="match status" value="1"/>
</dbReference>
<evidence type="ECO:0000313" key="4">
    <source>
        <dbReference type="Proteomes" id="UP000241890"/>
    </source>
</evidence>
<feature type="transmembrane region" description="Helical" evidence="2">
    <location>
        <begin position="324"/>
        <end position="345"/>
    </location>
</feature>
<dbReference type="AlphaFoldDB" id="A0A2R5GLK0"/>
<keyword evidence="2" id="KW-1133">Transmembrane helix</keyword>
<sequence>MGNDTPFGIDSSYIGSRRSSVVSAKLASAAPPGTDRATVNEADAQATPGHFAPCREKAVYLQQIYDYEERVRLAAMEVIINEEIREISAFRARTERRIRAISWDLTTPMIGICPLLLFILVALSMDGRLDGSIWVIMTPLFFLFGLFAVGICMGAVLYLRSSKSDSLFYGMYPNYRGFIQFWMHKVFREEPVAMCSGVVLYVSLVLFVIFIGMRVEASTTWPWMAIFSPFWIMLLIFALSPVLRWCGAHEDMDDFKTPYLVLMFSVWLPVTVFAIALPLYLDRYVSVSIAVVLIPLWVFEGELLIFLFVTLAQSLYTRKDISDSLLVVVVMLVIFAPLVAFQVLLVIKFDAAGEPLTWMEVFTPLFVWFSICTLYLINVTVYDEAPSRADLSMTHPKMLEKMSLQLAANNTRGNAAGESSSSSSRLGPPLPRHRGVSIAAPETVRRSASERARASRAASSSRP</sequence>